<dbReference type="Proteomes" id="UP001156881">
    <property type="component" value="Unassembled WGS sequence"/>
</dbReference>
<name>A0ABQ6D2T3_9HYPH</name>
<evidence type="ECO:0000313" key="2">
    <source>
        <dbReference type="Proteomes" id="UP001156881"/>
    </source>
</evidence>
<organism evidence="1 2">
    <name type="scientific">Methylobacterium brachythecii</name>
    <dbReference type="NCBI Taxonomy" id="1176177"/>
    <lineage>
        <taxon>Bacteria</taxon>
        <taxon>Pseudomonadati</taxon>
        <taxon>Pseudomonadota</taxon>
        <taxon>Alphaproteobacteria</taxon>
        <taxon>Hyphomicrobiales</taxon>
        <taxon>Methylobacteriaceae</taxon>
        <taxon>Methylobacterium</taxon>
    </lineage>
</organism>
<reference evidence="2" key="1">
    <citation type="journal article" date="2019" name="Int. J. Syst. Evol. Microbiol.">
        <title>The Global Catalogue of Microorganisms (GCM) 10K type strain sequencing project: providing services to taxonomists for standard genome sequencing and annotation.</title>
        <authorList>
            <consortium name="The Broad Institute Genomics Platform"/>
            <consortium name="The Broad Institute Genome Sequencing Center for Infectious Disease"/>
            <person name="Wu L."/>
            <person name="Ma J."/>
        </authorList>
    </citation>
    <scope>NUCLEOTIDE SEQUENCE [LARGE SCALE GENOMIC DNA]</scope>
    <source>
        <strain evidence="2">NBRC 107710</strain>
    </source>
</reference>
<accession>A0ABQ6D2T3</accession>
<dbReference type="EMBL" id="BSPG01000001">
    <property type="protein sequence ID" value="GLS42593.1"/>
    <property type="molecule type" value="Genomic_DNA"/>
</dbReference>
<evidence type="ECO:0000313" key="1">
    <source>
        <dbReference type="EMBL" id="GLS42593.1"/>
    </source>
</evidence>
<keyword evidence="2" id="KW-1185">Reference proteome</keyword>
<gene>
    <name evidence="1" type="ORF">GCM10007884_05780</name>
</gene>
<comment type="caution">
    <text evidence="1">The sequence shown here is derived from an EMBL/GenBank/DDBJ whole genome shotgun (WGS) entry which is preliminary data.</text>
</comment>
<proteinExistence type="predicted"/>
<protein>
    <submittedName>
        <fullName evidence="1">Uncharacterized protein</fullName>
    </submittedName>
</protein>
<sequence>MTRYIFDVHDDGPANWGEETLEGADPQEIERRARELIQETQARQLARGSAKLLTTVFVHQVGNGIVLMAYGREGDDVRIRWTPSGC</sequence>